<organism evidence="1 2">
    <name type="scientific">Youngiibacter fragilis 232.1</name>
    <dbReference type="NCBI Taxonomy" id="994573"/>
    <lineage>
        <taxon>Bacteria</taxon>
        <taxon>Bacillati</taxon>
        <taxon>Bacillota</taxon>
        <taxon>Clostridia</taxon>
        <taxon>Eubacteriales</taxon>
        <taxon>Clostridiaceae</taxon>
        <taxon>Youngiibacter</taxon>
    </lineage>
</organism>
<comment type="caution">
    <text evidence="1">The sequence shown here is derived from an EMBL/GenBank/DDBJ whole genome shotgun (WGS) entry which is preliminary data.</text>
</comment>
<dbReference type="AlphaFoldDB" id="V7I711"/>
<dbReference type="Proteomes" id="UP000017747">
    <property type="component" value="Unassembled WGS sequence"/>
</dbReference>
<proteinExistence type="predicted"/>
<protein>
    <submittedName>
        <fullName evidence="1">Uncharacterized protein</fullName>
    </submittedName>
</protein>
<evidence type="ECO:0000313" key="2">
    <source>
        <dbReference type="Proteomes" id="UP000017747"/>
    </source>
</evidence>
<accession>V7I711</accession>
<gene>
    <name evidence="1" type="ORF">T472_0205225</name>
</gene>
<dbReference type="EMBL" id="AXUN02000079">
    <property type="protein sequence ID" value="ETA81643.1"/>
    <property type="molecule type" value="Genomic_DNA"/>
</dbReference>
<sequence length="49" mass="5705">MYRIYMLPLIGMGALFYRKTCTFQLEYSPKMSPMMLPIAIDPMSIRGNL</sequence>
<reference evidence="1 2" key="1">
    <citation type="journal article" date="2014" name="Genome Announc.">
        <title>Genome Sequence of Youngiibacter fragilis, the Type Strain of the Genus Youngiibacter.</title>
        <authorList>
            <person name="Wawrik C.B."/>
            <person name="Callaghan A.V."/>
            <person name="Stamps B.W."/>
            <person name="Wawrik B."/>
        </authorList>
    </citation>
    <scope>NUCLEOTIDE SEQUENCE [LARGE SCALE GENOMIC DNA]</scope>
    <source>
        <strain evidence="1 2">232.1</strain>
    </source>
</reference>
<name>V7I711_9CLOT</name>
<evidence type="ECO:0000313" key="1">
    <source>
        <dbReference type="EMBL" id="ETA81643.1"/>
    </source>
</evidence>
<keyword evidence="2" id="KW-1185">Reference proteome</keyword>